<evidence type="ECO:0008006" key="3">
    <source>
        <dbReference type="Google" id="ProtNLM"/>
    </source>
</evidence>
<accession>A0ABP1D6E8</accession>
<dbReference type="Gene3D" id="3.40.50.720">
    <property type="entry name" value="NAD(P)-binding Rossmann-like Domain"/>
    <property type="match status" value="1"/>
</dbReference>
<evidence type="ECO:0000313" key="1">
    <source>
        <dbReference type="EMBL" id="CAL1703431.1"/>
    </source>
</evidence>
<reference evidence="2" key="1">
    <citation type="submission" date="2024-04" db="EMBL/GenBank/DDBJ databases">
        <authorList>
            <person name="Shaw F."/>
            <person name="Minotto A."/>
        </authorList>
    </citation>
    <scope>NUCLEOTIDE SEQUENCE [LARGE SCALE GENOMIC DNA]</scope>
</reference>
<dbReference type="EMBL" id="OZ037946">
    <property type="protein sequence ID" value="CAL1703431.1"/>
    <property type="molecule type" value="Genomic_DNA"/>
</dbReference>
<name>A0ABP1D6E8_9APHY</name>
<gene>
    <name evidence="1" type="ORF">GFSPODELE1_LOCUS4572</name>
</gene>
<dbReference type="SUPFAM" id="SSF51735">
    <property type="entry name" value="NAD(P)-binding Rossmann-fold domains"/>
    <property type="match status" value="1"/>
</dbReference>
<protein>
    <recommendedName>
        <fullName evidence="3">NAD-dependent epimerase/dehydratase domain-containing protein</fullName>
    </recommendedName>
</protein>
<keyword evidence="2" id="KW-1185">Reference proteome</keyword>
<dbReference type="PANTHER" id="PTHR48079:SF6">
    <property type="entry name" value="NAD(P)-BINDING DOMAIN-CONTAINING PROTEIN-RELATED"/>
    <property type="match status" value="1"/>
</dbReference>
<dbReference type="Proteomes" id="UP001497453">
    <property type="component" value="Chromosome 3"/>
</dbReference>
<dbReference type="PANTHER" id="PTHR48079">
    <property type="entry name" value="PROTEIN YEEZ"/>
    <property type="match status" value="1"/>
</dbReference>
<organism evidence="1 2">
    <name type="scientific">Somion occarium</name>
    <dbReference type="NCBI Taxonomy" id="3059160"/>
    <lineage>
        <taxon>Eukaryota</taxon>
        <taxon>Fungi</taxon>
        <taxon>Dikarya</taxon>
        <taxon>Basidiomycota</taxon>
        <taxon>Agaricomycotina</taxon>
        <taxon>Agaricomycetes</taxon>
        <taxon>Polyporales</taxon>
        <taxon>Cerrenaceae</taxon>
        <taxon>Somion</taxon>
    </lineage>
</organism>
<evidence type="ECO:0000313" key="2">
    <source>
        <dbReference type="Proteomes" id="UP001497453"/>
    </source>
</evidence>
<dbReference type="InterPro" id="IPR051783">
    <property type="entry name" value="NAD(P)-dependent_oxidoreduct"/>
</dbReference>
<proteinExistence type="predicted"/>
<sequence>MWLSNRGRWFYWITSFIQDYVDGSCDIWKFLMWMRSSAYSNGLGPCGGLTLPPVITASSSSRHVQPFDIPPRCNGLRWLRIFDPSWSRAVSSSRRCSRTLEDAAIIEEQAEKADIVINVASCDHGLCAKAVLAGLDKRSVNNPEDPPLLLHVSGTGILSDNARGEVIDNVTIYSDLDLDLKSLPADNAHLEIDLSIVEAGTRKENPIRTAIIYPVMIYGVGEGVQKTTAWLRAFLEFAKLNKHAGTWGRGLNSINNVHVKDVASAIFTVLTAALEHRADEGAQGLYFAASDEPKVSWYEWMAPMGDYLYSKGIVAKAGSHPFSDEFIESIKADNLSRGIHSDGWSLFGGNQFSKPQRLARLGWEPVETKKHPMLSILKESVDAALEF</sequence>
<dbReference type="InterPro" id="IPR036291">
    <property type="entry name" value="NAD(P)-bd_dom_sf"/>
</dbReference>